<dbReference type="EMBL" id="QFVT01000003">
    <property type="protein sequence ID" value="PYC48263.1"/>
    <property type="molecule type" value="Genomic_DNA"/>
</dbReference>
<accession>A0A2V4NDD6</accession>
<gene>
    <name evidence="3" type="ORF">DI396_04490</name>
</gene>
<dbReference type="NCBIfam" id="NF033657">
    <property type="entry name" value="choice_anch_F"/>
    <property type="match status" value="1"/>
</dbReference>
<dbReference type="InterPro" id="IPR022472">
    <property type="entry name" value="VPLPA-CTERM"/>
</dbReference>
<evidence type="ECO:0000313" key="3">
    <source>
        <dbReference type="EMBL" id="PYC48263.1"/>
    </source>
</evidence>
<evidence type="ECO:0000256" key="1">
    <source>
        <dbReference type="SAM" id="Phobius"/>
    </source>
</evidence>
<dbReference type="AlphaFoldDB" id="A0A2V4NDD6"/>
<proteinExistence type="predicted"/>
<dbReference type="OrthoDB" id="7486720at2"/>
<keyword evidence="2" id="KW-0732">Signal</keyword>
<evidence type="ECO:0000313" key="4">
    <source>
        <dbReference type="Proteomes" id="UP000248012"/>
    </source>
</evidence>
<comment type="caution">
    <text evidence="3">The sequence shown here is derived from an EMBL/GenBank/DDBJ whole genome shotgun (WGS) entry which is preliminary data.</text>
</comment>
<evidence type="ECO:0008006" key="5">
    <source>
        <dbReference type="Google" id="ProtNLM"/>
    </source>
</evidence>
<feature type="transmembrane region" description="Helical" evidence="1">
    <location>
        <begin position="378"/>
        <end position="397"/>
    </location>
</feature>
<dbReference type="Proteomes" id="UP000248012">
    <property type="component" value="Unassembled WGS sequence"/>
</dbReference>
<evidence type="ECO:0000256" key="2">
    <source>
        <dbReference type="SAM" id="SignalP"/>
    </source>
</evidence>
<dbReference type="RefSeq" id="WP_110794998.1">
    <property type="nucleotide sequence ID" value="NZ_KZ826482.1"/>
</dbReference>
<reference evidence="3 4" key="1">
    <citation type="submission" date="2018-05" db="EMBL/GenBank/DDBJ databases">
        <title>Oceanovita maritima gen. nov., sp. nov., a marine bacterium in the family Rhodobacteraceae isolated from surface seawater of Lundu port Xiamen, China.</title>
        <authorList>
            <person name="Hetharua B.H."/>
            <person name="Min D."/>
            <person name="Liao H."/>
            <person name="Tian Y."/>
        </authorList>
    </citation>
    <scope>NUCLEOTIDE SEQUENCE [LARGE SCALE GENOMIC DNA]</scope>
    <source>
        <strain evidence="3 4">FSX-11</strain>
    </source>
</reference>
<name>A0A2V4NDD6_9RHOB</name>
<organism evidence="3 4">
    <name type="scientific">Litorivita pollutaquae</name>
    <dbReference type="NCBI Taxonomy" id="2200892"/>
    <lineage>
        <taxon>Bacteria</taxon>
        <taxon>Pseudomonadati</taxon>
        <taxon>Pseudomonadota</taxon>
        <taxon>Alphaproteobacteria</taxon>
        <taxon>Rhodobacterales</taxon>
        <taxon>Paracoccaceae</taxon>
        <taxon>Litorivita</taxon>
    </lineage>
</organism>
<feature type="signal peptide" evidence="2">
    <location>
        <begin position="1"/>
        <end position="29"/>
    </location>
</feature>
<dbReference type="NCBIfam" id="TIGR03370">
    <property type="entry name" value="VPLPA-CTERM"/>
    <property type="match status" value="1"/>
</dbReference>
<sequence>MTQPFHITTVPLCLGVGLMFALPSLGAAATITGWNTDNIAVAPTPPEGETGFSVVYDRAATDPDAISSGAISFAPPEAISPGITVTPETYTQGGPDGATLDGCIMTSNPAATCTSEFQSGKRLKEVVTGTGPIDLVFDVASSPDTSVYQVFSKLINATGTALTGFSIELGFGTGDDFVAATGSEGLSFSTDFAAKPSGSGSSSSQNPFGLFGDASTNQNFVIDGFFASERTGFDIDQGLTTLSSADVYGPYADMFGDWMTRADVPEGLFWDFDSDETTDGMLMAWEYEPGLWELRRDDIAVCDVLDPGFCAPGSNLDTYVSGLDLDALYLALGINPDLLAIGEIEDLANLNVNYAIEVGDLFGASNFTLRTTVMPAPVPLPAGAPLLIGGLAALAMARRRKARA</sequence>
<keyword evidence="4" id="KW-1185">Reference proteome</keyword>
<feature type="chain" id="PRO_5016124101" description="VPLPA-CTERM protein sorting domain-containing protein" evidence="2">
    <location>
        <begin position="30"/>
        <end position="404"/>
    </location>
</feature>
<keyword evidence="1" id="KW-0472">Membrane</keyword>
<protein>
    <recommendedName>
        <fullName evidence="5">VPLPA-CTERM protein sorting domain-containing protein</fullName>
    </recommendedName>
</protein>
<keyword evidence="1" id="KW-1133">Transmembrane helix</keyword>
<keyword evidence="1" id="KW-0812">Transmembrane</keyword>